<dbReference type="InterPro" id="IPR000719">
    <property type="entry name" value="Prot_kinase_dom"/>
</dbReference>
<protein>
    <recommendedName>
        <fullName evidence="3">Protein kinase domain-containing protein</fullName>
    </recommendedName>
</protein>
<dbReference type="Gene3D" id="1.10.510.10">
    <property type="entry name" value="Transferase(Phosphotransferase) domain 1"/>
    <property type="match status" value="1"/>
</dbReference>
<feature type="region of interest" description="Disordered" evidence="1">
    <location>
        <begin position="396"/>
        <end position="620"/>
    </location>
</feature>
<dbReference type="InterPro" id="IPR011009">
    <property type="entry name" value="Kinase-like_dom_sf"/>
</dbReference>
<feature type="compositionally biased region" description="Low complexity" evidence="1">
    <location>
        <begin position="583"/>
        <end position="602"/>
    </location>
</feature>
<comment type="caution">
    <text evidence="4">The sequence shown here is derived from an EMBL/GenBank/DDBJ whole genome shotgun (WGS) entry which is preliminary data.</text>
</comment>
<proteinExistence type="predicted"/>
<reference evidence="4 5" key="1">
    <citation type="submission" date="2024-07" db="EMBL/GenBank/DDBJ databases">
        <authorList>
            <person name="Thanompreechachai J."/>
            <person name="Duangmal K."/>
        </authorList>
    </citation>
    <scope>NUCLEOTIDE SEQUENCE [LARGE SCALE GENOMIC DNA]</scope>
    <source>
        <strain evidence="4 5">TBRC 1896</strain>
    </source>
</reference>
<keyword evidence="2" id="KW-1133">Transmembrane helix</keyword>
<organism evidence="4 5">
    <name type="scientific">Kineococcus mangrovi</name>
    <dbReference type="NCBI Taxonomy" id="1660183"/>
    <lineage>
        <taxon>Bacteria</taxon>
        <taxon>Bacillati</taxon>
        <taxon>Actinomycetota</taxon>
        <taxon>Actinomycetes</taxon>
        <taxon>Kineosporiales</taxon>
        <taxon>Kineosporiaceae</taxon>
        <taxon>Kineococcus</taxon>
    </lineage>
</organism>
<feature type="compositionally biased region" description="Low complexity" evidence="1">
    <location>
        <begin position="438"/>
        <end position="495"/>
    </location>
</feature>
<evidence type="ECO:0000256" key="1">
    <source>
        <dbReference type="SAM" id="MobiDB-lite"/>
    </source>
</evidence>
<feature type="transmembrane region" description="Helical" evidence="2">
    <location>
        <begin position="358"/>
        <end position="379"/>
    </location>
</feature>
<keyword evidence="2" id="KW-0812">Transmembrane</keyword>
<dbReference type="SUPFAM" id="SSF56112">
    <property type="entry name" value="Protein kinase-like (PK-like)"/>
    <property type="match status" value="1"/>
</dbReference>
<evidence type="ECO:0000256" key="2">
    <source>
        <dbReference type="SAM" id="Phobius"/>
    </source>
</evidence>
<keyword evidence="2" id="KW-0472">Membrane</keyword>
<feature type="compositionally biased region" description="Pro residues" evidence="1">
    <location>
        <begin position="572"/>
        <end position="582"/>
    </location>
</feature>
<name>A0ABV4I559_9ACTN</name>
<feature type="compositionally biased region" description="Pro residues" evidence="1">
    <location>
        <begin position="496"/>
        <end position="520"/>
    </location>
</feature>
<feature type="region of interest" description="Disordered" evidence="1">
    <location>
        <begin position="1"/>
        <end position="35"/>
    </location>
</feature>
<dbReference type="RefSeq" id="WP_370720059.1">
    <property type="nucleotide sequence ID" value="NZ_JBGGTQ010000008.1"/>
</dbReference>
<feature type="compositionally biased region" description="Low complexity" evidence="1">
    <location>
        <begin position="400"/>
        <end position="420"/>
    </location>
</feature>
<dbReference type="PROSITE" id="PS50011">
    <property type="entry name" value="PROTEIN_KINASE_DOM"/>
    <property type="match status" value="1"/>
</dbReference>
<evidence type="ECO:0000313" key="5">
    <source>
        <dbReference type="Proteomes" id="UP001566476"/>
    </source>
</evidence>
<feature type="compositionally biased region" description="Pro residues" evidence="1">
    <location>
        <begin position="529"/>
        <end position="559"/>
    </location>
</feature>
<accession>A0ABV4I559</accession>
<dbReference type="Proteomes" id="UP001566476">
    <property type="component" value="Unassembled WGS sequence"/>
</dbReference>
<keyword evidence="5" id="KW-1185">Reference proteome</keyword>
<gene>
    <name evidence="4" type="ORF">AB2L28_16375</name>
</gene>
<sequence>MTTEGWPDDRLTSSDAPSLVRHHAGPGADPDRYELLGEADGTDEAWHVLDHRAAAGEALFTLAALRPRDVADLEVRHEPEDGHEPADGPSAEQLWRERAAGLARVRHARLAGVVATFSGPAPHPPGGAADDGPEWNYAVLEQAAGRSVADWLRDDPGAGVEERFTVLATAASVLSELHRGSEDAPPLVHGDITPRSVRLGGFWPADGVRLAGASLGGLRRGPLRHSPDSPYTAPEVRAGALPSAAGDVFGFGATAFFLLTGSAPATSPDGVVEPALVRRQLGAAPLTAPHPGLADLLLQALSPDPSQRPDRLPAWVNGMRAFVEPRPSLDPRDERSAPTPFVPLAPVGATRSLPKRPVVVVVGALLLATAGTAVAIAAVQQGRLRDVPNPVAIVQPPQESASVPTAAPTTSVPAPGTSAADTGQRTGGGAQGPTTRRSTSAQAPAQTSAQEPAQTPSGQLPGSPLPSSAAPPVLVPPFATSRPPAETPTASAAPPLTGPAAPPTTGPPTSTPPPARPTPSIPSTIRPPTRTPPVVVPPTRTPVATPPVVTPPVVPPPVVTPGTPTTTRSPAPSTPPAGPPTTGPTGTPTTGPAPTTGTRPAPGTTPAPVDPPTPRSGPTP</sequence>
<feature type="compositionally biased region" description="Pro residues" evidence="1">
    <location>
        <begin position="603"/>
        <end position="620"/>
    </location>
</feature>
<evidence type="ECO:0000259" key="3">
    <source>
        <dbReference type="PROSITE" id="PS50011"/>
    </source>
</evidence>
<dbReference type="SMART" id="SM00220">
    <property type="entry name" value="S_TKc"/>
    <property type="match status" value="1"/>
</dbReference>
<feature type="compositionally biased region" description="Low complexity" evidence="1">
    <location>
        <begin position="560"/>
        <end position="571"/>
    </location>
</feature>
<dbReference type="EMBL" id="JBGGTQ010000008">
    <property type="protein sequence ID" value="MEZ0493816.1"/>
    <property type="molecule type" value="Genomic_DNA"/>
</dbReference>
<evidence type="ECO:0000313" key="4">
    <source>
        <dbReference type="EMBL" id="MEZ0493816.1"/>
    </source>
</evidence>
<feature type="domain" description="Protein kinase" evidence="3">
    <location>
        <begin position="18"/>
        <end position="323"/>
    </location>
</feature>